<keyword evidence="3 8" id="KW-0813">Transport</keyword>
<feature type="transmembrane region" description="Helical" evidence="8">
    <location>
        <begin position="206"/>
        <end position="225"/>
    </location>
</feature>
<comment type="similarity">
    <text evidence="2 8">Belongs to the alanine or glycine:cation symporter (AGCS) (TC 2.A.25) family.</text>
</comment>
<feature type="transmembrane region" description="Helical" evidence="8">
    <location>
        <begin position="79"/>
        <end position="102"/>
    </location>
</feature>
<dbReference type="GO" id="GO:0005886">
    <property type="term" value="C:plasma membrane"/>
    <property type="evidence" value="ECO:0007669"/>
    <property type="project" value="UniProtKB-SubCell"/>
</dbReference>
<evidence type="ECO:0000313" key="10">
    <source>
        <dbReference type="Proteomes" id="UP000644507"/>
    </source>
</evidence>
<name>A0A918TL32_9BACT</name>
<comment type="caution">
    <text evidence="9">The sequence shown here is derived from an EMBL/GenBank/DDBJ whole genome shotgun (WGS) entry which is preliminary data.</text>
</comment>
<evidence type="ECO:0000256" key="6">
    <source>
        <dbReference type="ARBA" id="ARBA00022989"/>
    </source>
</evidence>
<evidence type="ECO:0000256" key="3">
    <source>
        <dbReference type="ARBA" id="ARBA00022448"/>
    </source>
</evidence>
<keyword evidence="7 8" id="KW-0472">Membrane</keyword>
<feature type="transmembrane region" description="Helical" evidence="8">
    <location>
        <begin position="501"/>
        <end position="521"/>
    </location>
</feature>
<keyword evidence="5 8" id="KW-0812">Transmembrane</keyword>
<feature type="transmembrane region" description="Helical" evidence="8">
    <location>
        <begin position="324"/>
        <end position="344"/>
    </location>
</feature>
<dbReference type="PANTHER" id="PTHR30330">
    <property type="entry name" value="AGSS FAMILY TRANSPORTER, SODIUM-ALANINE"/>
    <property type="match status" value="1"/>
</dbReference>
<dbReference type="AlphaFoldDB" id="A0A918TL32"/>
<evidence type="ECO:0000256" key="7">
    <source>
        <dbReference type="ARBA" id="ARBA00023136"/>
    </source>
</evidence>
<comment type="subcellular location">
    <subcellularLocation>
        <location evidence="1 8">Cell membrane</location>
        <topology evidence="1 8">Multi-pass membrane protein</topology>
    </subcellularLocation>
</comment>
<gene>
    <name evidence="9" type="primary">dagA</name>
    <name evidence="9" type="ORF">GCM10007100_18760</name>
</gene>
<evidence type="ECO:0000256" key="5">
    <source>
        <dbReference type="ARBA" id="ARBA00022692"/>
    </source>
</evidence>
<evidence type="ECO:0000256" key="4">
    <source>
        <dbReference type="ARBA" id="ARBA00022475"/>
    </source>
</evidence>
<dbReference type="InterPro" id="IPR001463">
    <property type="entry name" value="Na/Ala_symport"/>
</dbReference>
<protein>
    <submittedName>
        <fullName evidence="9">Alanine glycine permease</fullName>
    </submittedName>
</protein>
<feature type="transmembrane region" description="Helical" evidence="8">
    <location>
        <begin position="30"/>
        <end position="58"/>
    </location>
</feature>
<feature type="transmembrane region" description="Helical" evidence="8">
    <location>
        <begin position="434"/>
        <end position="457"/>
    </location>
</feature>
<feature type="transmembrane region" description="Helical" evidence="8">
    <location>
        <begin position="232"/>
        <end position="254"/>
    </location>
</feature>
<feature type="transmembrane region" description="Helical" evidence="8">
    <location>
        <begin position="469"/>
        <end position="489"/>
    </location>
</feature>
<dbReference type="PRINTS" id="PR00175">
    <property type="entry name" value="NAALASMPORT"/>
</dbReference>
<reference evidence="9" key="2">
    <citation type="submission" date="2020-09" db="EMBL/GenBank/DDBJ databases">
        <authorList>
            <person name="Sun Q."/>
            <person name="Kim S."/>
        </authorList>
    </citation>
    <scope>NUCLEOTIDE SEQUENCE</scope>
    <source>
        <strain evidence="9">KCTC 12988</strain>
    </source>
</reference>
<dbReference type="GO" id="GO:0005283">
    <property type="term" value="F:amino acid:sodium symporter activity"/>
    <property type="evidence" value="ECO:0007669"/>
    <property type="project" value="InterPro"/>
</dbReference>
<proteinExistence type="inferred from homology"/>
<feature type="transmembrane region" description="Helical" evidence="8">
    <location>
        <begin position="164"/>
        <end position="186"/>
    </location>
</feature>
<keyword evidence="10" id="KW-1185">Reference proteome</keyword>
<evidence type="ECO:0000313" key="9">
    <source>
        <dbReference type="EMBL" id="GHC52654.1"/>
    </source>
</evidence>
<reference evidence="9" key="1">
    <citation type="journal article" date="2014" name="Int. J. Syst. Evol. Microbiol.">
        <title>Complete genome sequence of Corynebacterium casei LMG S-19264T (=DSM 44701T), isolated from a smear-ripened cheese.</title>
        <authorList>
            <consortium name="US DOE Joint Genome Institute (JGI-PGF)"/>
            <person name="Walter F."/>
            <person name="Albersmeier A."/>
            <person name="Kalinowski J."/>
            <person name="Ruckert C."/>
        </authorList>
    </citation>
    <scope>NUCLEOTIDE SEQUENCE</scope>
    <source>
        <strain evidence="9">KCTC 12988</strain>
    </source>
</reference>
<dbReference type="EMBL" id="BMXI01000007">
    <property type="protein sequence ID" value="GHC52654.1"/>
    <property type="molecule type" value="Genomic_DNA"/>
</dbReference>
<sequence>MDGFLEPIATTADKIVFYSIPLGNGNSAPIVLILLAVTAIFLTIYFKFINLRAFGLAVRTVKGKYSKDDDPGQITHFQALATALSATVGLGNIAGVAVAIGIGGPGAVFWMVVMGFLGMSSKFTECTLGVRYRKIDSEGKVHGGGMRYLQEGLKERGFAGLGKGLAIFFAIACVGGALGAGNMFQMNQSAQQVTETFGVFSGGGEWKLGVIVAIAVGAVILGGIVSIARVTAFLVPFMTIIYVIACIVVLFGYAGQIPAALGTIVSEAFSPEAGIGGFIGGLIQGIKRGVFSNEAGLGSAAIAHAPVKTRKPASEGVVALLEPFIDTVVICLMTALVIVVTGVWKVDASLAGEATIYSAPDASSEVVKTLEASDLVKVDKSIAEVKKAGEEWVPVHTQEGTETGFIALDSLVDRTGWSGGIWLTSRSFGSVISWFPYVLTIAVVLFAFSTMISWSYYGEQAIDYLSGSNKIAILIYKIIFCICVVLGAGASLQNVLKLSDAMYFAMVMPNLIGLYFLLPVVKKELASFQDFAKRVDEGASLDEAEEAE</sequence>
<dbReference type="Pfam" id="PF01235">
    <property type="entry name" value="Na_Ala_symp"/>
    <property type="match status" value="1"/>
</dbReference>
<accession>A0A918TL32</accession>
<evidence type="ECO:0000256" key="8">
    <source>
        <dbReference type="RuleBase" id="RU363064"/>
    </source>
</evidence>
<dbReference type="Proteomes" id="UP000644507">
    <property type="component" value="Unassembled WGS sequence"/>
</dbReference>
<evidence type="ECO:0000256" key="1">
    <source>
        <dbReference type="ARBA" id="ARBA00004651"/>
    </source>
</evidence>
<dbReference type="NCBIfam" id="TIGR00835">
    <property type="entry name" value="agcS"/>
    <property type="match status" value="1"/>
</dbReference>
<dbReference type="PANTHER" id="PTHR30330:SF3">
    <property type="entry name" value="TRANSCRIPTIONAL REGULATOR, LRP FAMILY"/>
    <property type="match status" value="1"/>
</dbReference>
<keyword evidence="6 8" id="KW-1133">Transmembrane helix</keyword>
<keyword evidence="4 8" id="KW-1003">Cell membrane</keyword>
<organism evidence="9 10">
    <name type="scientific">Roseibacillus persicicus</name>
    <dbReference type="NCBI Taxonomy" id="454148"/>
    <lineage>
        <taxon>Bacteria</taxon>
        <taxon>Pseudomonadati</taxon>
        <taxon>Verrucomicrobiota</taxon>
        <taxon>Verrucomicrobiia</taxon>
        <taxon>Verrucomicrobiales</taxon>
        <taxon>Verrucomicrobiaceae</taxon>
        <taxon>Roseibacillus</taxon>
    </lineage>
</organism>
<evidence type="ECO:0000256" key="2">
    <source>
        <dbReference type="ARBA" id="ARBA00009261"/>
    </source>
</evidence>
<keyword evidence="8" id="KW-0769">Symport</keyword>